<accession>A0AA38RJL4</accession>
<dbReference type="AlphaFoldDB" id="A0AA38RJL4"/>
<protein>
    <submittedName>
        <fullName evidence="1">Uncharacterized protein</fullName>
    </submittedName>
</protein>
<organism evidence="1 2">
    <name type="scientific">Pleurostoma richardsiae</name>
    <dbReference type="NCBI Taxonomy" id="41990"/>
    <lineage>
        <taxon>Eukaryota</taxon>
        <taxon>Fungi</taxon>
        <taxon>Dikarya</taxon>
        <taxon>Ascomycota</taxon>
        <taxon>Pezizomycotina</taxon>
        <taxon>Sordariomycetes</taxon>
        <taxon>Sordariomycetidae</taxon>
        <taxon>Calosphaeriales</taxon>
        <taxon>Pleurostomataceae</taxon>
        <taxon>Pleurostoma</taxon>
    </lineage>
</organism>
<gene>
    <name evidence="1" type="ORF">NKR23_g4173</name>
</gene>
<reference evidence="1" key="1">
    <citation type="submission" date="2022-07" db="EMBL/GenBank/DDBJ databases">
        <title>Fungi with potential for degradation of polypropylene.</title>
        <authorList>
            <person name="Gostincar C."/>
        </authorList>
    </citation>
    <scope>NUCLEOTIDE SEQUENCE</scope>
    <source>
        <strain evidence="1">EXF-13308</strain>
    </source>
</reference>
<proteinExistence type="predicted"/>
<dbReference type="Proteomes" id="UP001174694">
    <property type="component" value="Unassembled WGS sequence"/>
</dbReference>
<evidence type="ECO:0000313" key="1">
    <source>
        <dbReference type="EMBL" id="KAJ9149892.1"/>
    </source>
</evidence>
<keyword evidence="2" id="KW-1185">Reference proteome</keyword>
<comment type="caution">
    <text evidence="1">The sequence shown here is derived from an EMBL/GenBank/DDBJ whole genome shotgun (WGS) entry which is preliminary data.</text>
</comment>
<evidence type="ECO:0000313" key="2">
    <source>
        <dbReference type="Proteomes" id="UP001174694"/>
    </source>
</evidence>
<sequence length="373" mass="38461">MLPLLLLLPVFAAASPALERRACGDNCARAVIALAYTTRHGAADCSSYLLTTVTPATSTITQTSTLSFSPTVTVAGTNTVTATTTIPFTAATVTAPIVTTTTVTSTSTIFTNWPGLGTTVYKRDQIAAPSIIPAYASPCSGAARYSTACACVGVYPSTVTAATPLTTITVYVSASYTATVTSIAATAADVVTASSSDIATVTTISTTTVTAATVASTTVPAFRLQVATGTYAGQYVALDTSFPNDETTVDIPLIVTTDESSIALWTVNTETNTLINLDRGLPLYTCSGGCTFPPVRVMDSDTVADSDGYADTTVCSVSTSGGLLFLNCAQPDHPSYNAWSYGATSFGFDFILTSPAYANNFGYQGATLQLIEI</sequence>
<name>A0AA38RJL4_9PEZI</name>
<dbReference type="EMBL" id="JANBVO010000009">
    <property type="protein sequence ID" value="KAJ9149892.1"/>
    <property type="molecule type" value="Genomic_DNA"/>
</dbReference>